<protein>
    <recommendedName>
        <fullName evidence="8">Pre-mRNA-splicing factor Syf1-like N-terminal HAT-repeats domain-containing protein</fullName>
    </recommendedName>
</protein>
<feature type="non-terminal residue" evidence="9">
    <location>
        <position position="1"/>
    </location>
</feature>
<gene>
    <name evidence="9" type="ORF">TeGR_g549</name>
</gene>
<keyword evidence="4" id="KW-0747">Spliceosome</keyword>
<dbReference type="PANTHER" id="PTHR11246">
    <property type="entry name" value="PRE-MRNA SPLICING FACTOR"/>
    <property type="match status" value="1"/>
</dbReference>
<keyword evidence="7" id="KW-0539">Nucleus</keyword>
<comment type="similarity">
    <text evidence="2">Belongs to the crooked-neck family.</text>
</comment>
<sequence>YARWAEHDAKDVLLARTVFERTLRELEREEINAKVFKMFAGFEERHGEYERARIIYGHAVNLFRLGQPGAAAAAGDEELEGAAGAAEKAARADLYKQYVSFEKKHGDREGVENLILAKQRAEYREKTTADGYDYDSWLEWARLEATHGGLAEVRDVYERAVANVPPAQEKPFWVRYIYLWINYAVFEEVEADDADRAAEVLAAAIAVVPHKQFSFAKLWVLAAKCHIRRKDLKAARAVMGRAIGMCGKESIFKEYIAFERALGEVDRCRALYSKYLELYPETCDAWKRFAELEAGVGEADRARALLELAVAQDELDMPEVLWKHFIDFEISQGEGSKARELYGKLLEKTGHVKVWISFAQFEASEVGDGMDAGRDIFGKAYDILKQDDLKEERVLLLDAWRQLEKEKGTAAKVAEIEAKMPRRIKKKRMRTDPVSGAELGWEEYYDYAFPDDKKAGGNLKILEMAAKWKKAQAEAAKRKREDEGEGGEE</sequence>
<evidence type="ECO:0000256" key="3">
    <source>
        <dbReference type="ARBA" id="ARBA00022664"/>
    </source>
</evidence>
<evidence type="ECO:0000259" key="8">
    <source>
        <dbReference type="Pfam" id="PF23233"/>
    </source>
</evidence>
<dbReference type="InterPro" id="IPR011990">
    <property type="entry name" value="TPR-like_helical_dom_sf"/>
</dbReference>
<dbReference type="SUPFAM" id="SSF48452">
    <property type="entry name" value="TPR-like"/>
    <property type="match status" value="2"/>
</dbReference>
<evidence type="ECO:0000313" key="10">
    <source>
        <dbReference type="Proteomes" id="UP001165060"/>
    </source>
</evidence>
<dbReference type="Proteomes" id="UP001165060">
    <property type="component" value="Unassembled WGS sequence"/>
</dbReference>
<dbReference type="EMBL" id="BRYB01000628">
    <property type="protein sequence ID" value="GMI34291.1"/>
    <property type="molecule type" value="Genomic_DNA"/>
</dbReference>
<evidence type="ECO:0000256" key="2">
    <source>
        <dbReference type="ARBA" id="ARBA00008644"/>
    </source>
</evidence>
<comment type="subcellular location">
    <subcellularLocation>
        <location evidence="1">Nucleus</location>
    </subcellularLocation>
</comment>
<keyword evidence="5" id="KW-0677">Repeat</keyword>
<keyword evidence="6" id="KW-0508">mRNA splicing</keyword>
<reference evidence="9 10" key="1">
    <citation type="journal article" date="2023" name="Commun. Biol.">
        <title>Genome analysis of Parmales, the sister group of diatoms, reveals the evolutionary specialization of diatoms from phago-mixotrophs to photoautotrophs.</title>
        <authorList>
            <person name="Ban H."/>
            <person name="Sato S."/>
            <person name="Yoshikawa S."/>
            <person name="Yamada K."/>
            <person name="Nakamura Y."/>
            <person name="Ichinomiya M."/>
            <person name="Sato N."/>
            <person name="Blanc-Mathieu R."/>
            <person name="Endo H."/>
            <person name="Kuwata A."/>
            <person name="Ogata H."/>
        </authorList>
    </citation>
    <scope>NUCLEOTIDE SEQUENCE [LARGE SCALE GENOMIC DNA]</scope>
</reference>
<feature type="domain" description="Pre-mRNA-splicing factor Syf1-like N-terminal HAT-repeats" evidence="8">
    <location>
        <begin position="121"/>
        <end position="281"/>
    </location>
</feature>
<evidence type="ECO:0000256" key="4">
    <source>
        <dbReference type="ARBA" id="ARBA00022728"/>
    </source>
</evidence>
<proteinExistence type="inferred from homology"/>
<dbReference type="Gene3D" id="1.25.40.10">
    <property type="entry name" value="Tetratricopeptide repeat domain"/>
    <property type="match status" value="3"/>
</dbReference>
<evidence type="ECO:0000256" key="1">
    <source>
        <dbReference type="ARBA" id="ARBA00004123"/>
    </source>
</evidence>
<evidence type="ECO:0000256" key="5">
    <source>
        <dbReference type="ARBA" id="ARBA00022737"/>
    </source>
</evidence>
<organism evidence="9 10">
    <name type="scientific">Tetraparma gracilis</name>
    <dbReference type="NCBI Taxonomy" id="2962635"/>
    <lineage>
        <taxon>Eukaryota</taxon>
        <taxon>Sar</taxon>
        <taxon>Stramenopiles</taxon>
        <taxon>Ochrophyta</taxon>
        <taxon>Bolidophyceae</taxon>
        <taxon>Parmales</taxon>
        <taxon>Triparmaceae</taxon>
        <taxon>Tetraparma</taxon>
    </lineage>
</organism>
<evidence type="ECO:0000313" key="9">
    <source>
        <dbReference type="EMBL" id="GMI34291.1"/>
    </source>
</evidence>
<keyword evidence="10" id="KW-1185">Reference proteome</keyword>
<comment type="caution">
    <text evidence="9">The sequence shown here is derived from an EMBL/GenBank/DDBJ whole genome shotgun (WGS) entry which is preliminary data.</text>
</comment>
<evidence type="ECO:0000256" key="7">
    <source>
        <dbReference type="ARBA" id="ARBA00023242"/>
    </source>
</evidence>
<dbReference type="InterPro" id="IPR003107">
    <property type="entry name" value="HAT"/>
</dbReference>
<name>A0ABQ6MVE4_9STRA</name>
<evidence type="ECO:0000256" key="6">
    <source>
        <dbReference type="ARBA" id="ARBA00023187"/>
    </source>
</evidence>
<dbReference type="InterPro" id="IPR055433">
    <property type="entry name" value="HAT_Syf1-like_N"/>
</dbReference>
<dbReference type="Pfam" id="PF23233">
    <property type="entry name" value="HAT_Syf1_CNRKL1_N"/>
    <property type="match status" value="1"/>
</dbReference>
<accession>A0ABQ6MVE4</accession>
<dbReference type="PANTHER" id="PTHR11246:SF3">
    <property type="entry name" value="CROOKED NECK-LIKE PROTEIN 1"/>
    <property type="match status" value="1"/>
</dbReference>
<keyword evidence="3" id="KW-0507">mRNA processing</keyword>
<dbReference type="InterPro" id="IPR045075">
    <property type="entry name" value="Syf1-like"/>
</dbReference>
<dbReference type="SMART" id="SM00386">
    <property type="entry name" value="HAT"/>
    <property type="match status" value="7"/>
</dbReference>